<dbReference type="SUPFAM" id="SSF51735">
    <property type="entry name" value="NAD(P)-binding Rossmann-fold domains"/>
    <property type="match status" value="1"/>
</dbReference>
<proteinExistence type="inferred from homology"/>
<accession>A0ABN2RT86</accession>
<comment type="similarity">
    <text evidence="1 3">Belongs to the short-chain dehydrogenases/reductases (SDR) family.</text>
</comment>
<dbReference type="InterPro" id="IPR002347">
    <property type="entry name" value="SDR_fam"/>
</dbReference>
<dbReference type="PANTHER" id="PTHR43477">
    <property type="entry name" value="DIHYDROANTICAPSIN 7-DEHYDROGENASE"/>
    <property type="match status" value="1"/>
</dbReference>
<reference evidence="4 5" key="1">
    <citation type="journal article" date="2019" name="Int. J. Syst. Evol. Microbiol.">
        <title>The Global Catalogue of Microorganisms (GCM) 10K type strain sequencing project: providing services to taxonomists for standard genome sequencing and annotation.</title>
        <authorList>
            <consortium name="The Broad Institute Genomics Platform"/>
            <consortium name="The Broad Institute Genome Sequencing Center for Infectious Disease"/>
            <person name="Wu L."/>
            <person name="Ma J."/>
        </authorList>
    </citation>
    <scope>NUCLEOTIDE SEQUENCE [LARGE SCALE GENOMIC DNA]</scope>
    <source>
        <strain evidence="4 5">JCM 14902</strain>
    </source>
</reference>
<dbReference type="InterPro" id="IPR036291">
    <property type="entry name" value="NAD(P)-bd_dom_sf"/>
</dbReference>
<dbReference type="EMBL" id="BAAAOH010000001">
    <property type="protein sequence ID" value="GAA1974521.1"/>
    <property type="molecule type" value="Genomic_DNA"/>
</dbReference>
<keyword evidence="5" id="KW-1185">Reference proteome</keyword>
<organism evidence="4 5">
    <name type="scientific">Microbacterium pumilum</name>
    <dbReference type="NCBI Taxonomy" id="344165"/>
    <lineage>
        <taxon>Bacteria</taxon>
        <taxon>Bacillati</taxon>
        <taxon>Actinomycetota</taxon>
        <taxon>Actinomycetes</taxon>
        <taxon>Micrococcales</taxon>
        <taxon>Microbacteriaceae</taxon>
        <taxon>Microbacterium</taxon>
    </lineage>
</organism>
<dbReference type="PROSITE" id="PS00061">
    <property type="entry name" value="ADH_SHORT"/>
    <property type="match status" value="1"/>
</dbReference>
<dbReference type="Pfam" id="PF00106">
    <property type="entry name" value="adh_short"/>
    <property type="match status" value="1"/>
</dbReference>
<dbReference type="PANTHER" id="PTHR43477:SF1">
    <property type="entry name" value="DIHYDROANTICAPSIN 7-DEHYDROGENASE"/>
    <property type="match status" value="1"/>
</dbReference>
<evidence type="ECO:0000256" key="2">
    <source>
        <dbReference type="ARBA" id="ARBA00023002"/>
    </source>
</evidence>
<evidence type="ECO:0000256" key="3">
    <source>
        <dbReference type="RuleBase" id="RU000363"/>
    </source>
</evidence>
<dbReference type="Proteomes" id="UP001500326">
    <property type="component" value="Unassembled WGS sequence"/>
</dbReference>
<dbReference type="Gene3D" id="3.40.50.720">
    <property type="entry name" value="NAD(P)-binding Rossmann-like Domain"/>
    <property type="match status" value="1"/>
</dbReference>
<comment type="caution">
    <text evidence="4">The sequence shown here is derived from an EMBL/GenBank/DDBJ whole genome shotgun (WGS) entry which is preliminary data.</text>
</comment>
<sequence>MVVTGASSGIGRQIVIVLAEAGARVMAVARREAALAELARTVRPPAPPLILVAADVVRPDGISALREAMEAEAFQPDLLVNVAGTFGPIALVGDVEPESWVEAVETNLLSVFRMCAEIVPRMRSQGRGIILNATSAASLDIQAGNSAYGTSKAAVNHFTRQLALELESSGVVADVFHPGDVRTEMFEDIRAAAAVAGDAGAGYRDWVALMDETGGDPLDEAAELVLRVAMSPDPPNGRFLWIDGGITAPRATW</sequence>
<dbReference type="PRINTS" id="PR00081">
    <property type="entry name" value="GDHRDH"/>
</dbReference>
<dbReference type="InterPro" id="IPR020904">
    <property type="entry name" value="Sc_DH/Rdtase_CS"/>
</dbReference>
<evidence type="ECO:0000313" key="5">
    <source>
        <dbReference type="Proteomes" id="UP001500326"/>
    </source>
</evidence>
<evidence type="ECO:0000256" key="1">
    <source>
        <dbReference type="ARBA" id="ARBA00006484"/>
    </source>
</evidence>
<dbReference type="CDD" id="cd05233">
    <property type="entry name" value="SDR_c"/>
    <property type="match status" value="1"/>
</dbReference>
<gene>
    <name evidence="4" type="ORF">GCM10009777_03840</name>
</gene>
<dbReference type="PRINTS" id="PR00080">
    <property type="entry name" value="SDRFAMILY"/>
</dbReference>
<evidence type="ECO:0000313" key="4">
    <source>
        <dbReference type="EMBL" id="GAA1974521.1"/>
    </source>
</evidence>
<name>A0ABN2RT86_9MICO</name>
<protein>
    <submittedName>
        <fullName evidence="4">3-oxoacyl-ACP reductase</fullName>
    </submittedName>
</protein>
<dbReference type="InterPro" id="IPR051122">
    <property type="entry name" value="SDR_DHRS6-like"/>
</dbReference>
<keyword evidence="2" id="KW-0560">Oxidoreductase</keyword>